<dbReference type="AlphaFoldDB" id="L8WS24"/>
<feature type="compositionally biased region" description="Polar residues" evidence="1">
    <location>
        <begin position="126"/>
        <end position="137"/>
    </location>
</feature>
<evidence type="ECO:0000256" key="1">
    <source>
        <dbReference type="SAM" id="MobiDB-lite"/>
    </source>
</evidence>
<name>L8WS24_THACA</name>
<organism evidence="3 4">
    <name type="scientific">Thanatephorus cucumeris (strain AG1-IA)</name>
    <name type="common">Rice sheath blight fungus</name>
    <name type="synonym">Rhizoctonia solani</name>
    <dbReference type="NCBI Taxonomy" id="983506"/>
    <lineage>
        <taxon>Eukaryota</taxon>
        <taxon>Fungi</taxon>
        <taxon>Dikarya</taxon>
        <taxon>Basidiomycota</taxon>
        <taxon>Agaricomycotina</taxon>
        <taxon>Agaricomycetes</taxon>
        <taxon>Cantharellales</taxon>
        <taxon>Ceratobasidiaceae</taxon>
        <taxon>Rhizoctonia</taxon>
        <taxon>Rhizoctonia solani AG-1</taxon>
    </lineage>
</organism>
<evidence type="ECO:0000313" key="3">
    <source>
        <dbReference type="EMBL" id="ELU39548.1"/>
    </source>
</evidence>
<comment type="caution">
    <text evidence="3">The sequence shown here is derived from an EMBL/GenBank/DDBJ whole genome shotgun (WGS) entry which is preliminary data.</text>
</comment>
<dbReference type="EMBL" id="AFRT01001725">
    <property type="protein sequence ID" value="ELU39548.1"/>
    <property type="molecule type" value="Genomic_DNA"/>
</dbReference>
<evidence type="ECO:0000313" key="4">
    <source>
        <dbReference type="Proteomes" id="UP000011668"/>
    </source>
</evidence>
<dbReference type="Proteomes" id="UP000011668">
    <property type="component" value="Unassembled WGS sequence"/>
</dbReference>
<dbReference type="OrthoDB" id="2593559at2759"/>
<sequence>MNWVISSSVSVAAAAAVPQFDDIHVPEGIVDIRIVFSVCTICLRKRHYREHHRSYVTSIGLGRFYVTWDYVDPQLTAEASKHCPWSTTKSQPMSTANSYREMALLHRLGCPSDARGASHKPPTVAIVSQKSSDSPSGSVVREYGLNSNPGHGSSDAQSVLSQEPPPYSEAGPSILSNPTPASRRVNSAPQPTKARSGSSQSEPRNLLDSPRPVPALHSSPPPPTHPSQMQLTRAQPRLQRRPDSTFSSPPRSPSQHPHLSPSMDSEPSPRIESQSCNFLSEHRRNASIKGVWNLDTGLPVPESLRPHVSEFYGFWNEMDKKSQKVREKERKKHEGCRWGRKKSNELYQPPKLANEGVMPHLMLASKNGSVQAEVNISSSDGVPRLVTVVAESNDGSVKIFATSMDGSVRVRIPPTFEGAIWMTTDDGSINISDAIKPRLTNFSISNKTARCYLGDWQSAQFGHIKGAASSSSLESEDPFKTWTGPLVHIYAHDGSAHIAYTGEDTSSTFSKAMRSIYNGIVGTSNDGTEGEARTDSNINRYPMDQEACLPRMAWATGSLGPASHSRPH</sequence>
<dbReference type="InterPro" id="IPR055754">
    <property type="entry name" value="DUF7330"/>
</dbReference>
<dbReference type="Pfam" id="PF24016">
    <property type="entry name" value="DUF7330"/>
    <property type="match status" value="1"/>
</dbReference>
<dbReference type="HOGENOM" id="CLU_034880_0_0_1"/>
<feature type="compositionally biased region" description="Polar residues" evidence="1">
    <location>
        <begin position="145"/>
        <end position="161"/>
    </location>
</feature>
<accession>L8WS24</accession>
<keyword evidence="4" id="KW-1185">Reference proteome</keyword>
<reference evidence="3 4" key="1">
    <citation type="journal article" date="2013" name="Nat. Commun.">
        <title>The evolution and pathogenic mechanisms of the rice sheath blight pathogen.</title>
        <authorList>
            <person name="Zheng A."/>
            <person name="Lin R."/>
            <person name="Xu L."/>
            <person name="Qin P."/>
            <person name="Tang C."/>
            <person name="Ai P."/>
            <person name="Zhang D."/>
            <person name="Liu Y."/>
            <person name="Sun Z."/>
            <person name="Feng H."/>
            <person name="Wang Y."/>
            <person name="Chen Y."/>
            <person name="Liang X."/>
            <person name="Fu R."/>
            <person name="Li Q."/>
            <person name="Zhang J."/>
            <person name="Yu X."/>
            <person name="Xie Z."/>
            <person name="Ding L."/>
            <person name="Guan P."/>
            <person name="Tang J."/>
            <person name="Liang Y."/>
            <person name="Wang S."/>
            <person name="Deng Q."/>
            <person name="Li S."/>
            <person name="Zhu J."/>
            <person name="Wang L."/>
            <person name="Liu H."/>
            <person name="Li P."/>
        </authorList>
    </citation>
    <scope>NUCLEOTIDE SEQUENCE [LARGE SCALE GENOMIC DNA]</scope>
    <source>
        <strain evidence="4">AG-1 IA</strain>
    </source>
</reference>
<proteinExistence type="predicted"/>
<gene>
    <name evidence="3" type="ORF">AG1IA_06423</name>
</gene>
<evidence type="ECO:0000259" key="2">
    <source>
        <dbReference type="Pfam" id="PF24016"/>
    </source>
</evidence>
<feature type="compositionally biased region" description="Low complexity" evidence="1">
    <location>
        <begin position="247"/>
        <end position="262"/>
    </location>
</feature>
<feature type="domain" description="DUF7330" evidence="2">
    <location>
        <begin position="354"/>
        <end position="503"/>
    </location>
</feature>
<feature type="compositionally biased region" description="Polar residues" evidence="1">
    <location>
        <begin position="174"/>
        <end position="203"/>
    </location>
</feature>
<dbReference type="STRING" id="983506.L8WS24"/>
<protein>
    <recommendedName>
        <fullName evidence="2">DUF7330 domain-containing protein</fullName>
    </recommendedName>
</protein>
<feature type="region of interest" description="Disordered" evidence="1">
    <location>
        <begin position="111"/>
        <end position="273"/>
    </location>
</feature>